<keyword evidence="1" id="KW-0812">Transmembrane</keyword>
<keyword evidence="1" id="KW-0472">Membrane</keyword>
<evidence type="ECO:0000313" key="3">
    <source>
        <dbReference type="Proteomes" id="UP000582837"/>
    </source>
</evidence>
<keyword evidence="3" id="KW-1185">Reference proteome</keyword>
<proteinExistence type="predicted"/>
<keyword evidence="1" id="KW-1133">Transmembrane helix</keyword>
<organism evidence="2 3">
    <name type="scientific">Longimicrobium terrae</name>
    <dbReference type="NCBI Taxonomy" id="1639882"/>
    <lineage>
        <taxon>Bacteria</taxon>
        <taxon>Pseudomonadati</taxon>
        <taxon>Gemmatimonadota</taxon>
        <taxon>Longimicrobiia</taxon>
        <taxon>Longimicrobiales</taxon>
        <taxon>Longimicrobiaceae</taxon>
        <taxon>Longimicrobium</taxon>
    </lineage>
</organism>
<gene>
    <name evidence="2" type="ORF">HNQ61_001702</name>
</gene>
<dbReference type="RefSeq" id="WP_170039830.1">
    <property type="nucleotide sequence ID" value="NZ_JABDTL010000002.1"/>
</dbReference>
<dbReference type="Proteomes" id="UP000582837">
    <property type="component" value="Unassembled WGS sequence"/>
</dbReference>
<comment type="caution">
    <text evidence="2">The sequence shown here is derived from an EMBL/GenBank/DDBJ whole genome shotgun (WGS) entry which is preliminary data.</text>
</comment>
<protein>
    <submittedName>
        <fullName evidence="2">Uncharacterized protein</fullName>
    </submittedName>
</protein>
<accession>A0A841GX17</accession>
<evidence type="ECO:0000313" key="2">
    <source>
        <dbReference type="EMBL" id="MBB6070085.1"/>
    </source>
</evidence>
<evidence type="ECO:0000256" key="1">
    <source>
        <dbReference type="SAM" id="Phobius"/>
    </source>
</evidence>
<name>A0A841GX17_9BACT</name>
<dbReference type="EMBL" id="JACHIA010000003">
    <property type="protein sequence ID" value="MBB6070085.1"/>
    <property type="molecule type" value="Genomic_DNA"/>
</dbReference>
<dbReference type="AlphaFoldDB" id="A0A841GX17"/>
<reference evidence="2 3" key="1">
    <citation type="submission" date="2020-08" db="EMBL/GenBank/DDBJ databases">
        <title>Genomic Encyclopedia of Type Strains, Phase IV (KMG-IV): sequencing the most valuable type-strain genomes for metagenomic binning, comparative biology and taxonomic classification.</title>
        <authorList>
            <person name="Goeker M."/>
        </authorList>
    </citation>
    <scope>NUCLEOTIDE SEQUENCE [LARGE SCALE GENOMIC DNA]</scope>
    <source>
        <strain evidence="2 3">DSM 29007</strain>
    </source>
</reference>
<feature type="transmembrane region" description="Helical" evidence="1">
    <location>
        <begin position="75"/>
        <end position="96"/>
    </location>
</feature>
<feature type="transmembrane region" description="Helical" evidence="1">
    <location>
        <begin position="43"/>
        <end position="63"/>
    </location>
</feature>
<sequence length="112" mass="12373">MGILGHVLLEFVCWLAAEAAGEVLRDPLDRLFAPLGRALRSPAGGRVLLVVWLVSVGWFWLGWKMGTTGDGGFQMAFAVISVFGSAALAMLSTLVWRDRNHAPPRWFRRSAY</sequence>